<dbReference type="InterPro" id="IPR021858">
    <property type="entry name" value="Fun_TF"/>
</dbReference>
<dbReference type="PANTHER" id="PTHR37540">
    <property type="entry name" value="TRANSCRIPTION FACTOR (ACR-2), PUTATIVE-RELATED-RELATED"/>
    <property type="match status" value="1"/>
</dbReference>
<evidence type="ECO:0000313" key="3">
    <source>
        <dbReference type="Proteomes" id="UP000799779"/>
    </source>
</evidence>
<dbReference type="OrthoDB" id="5386330at2759"/>
<evidence type="ECO:0008006" key="4">
    <source>
        <dbReference type="Google" id="ProtNLM"/>
    </source>
</evidence>
<dbReference type="PANTHER" id="PTHR37540:SF5">
    <property type="entry name" value="TRANSCRIPTION FACTOR DOMAIN-CONTAINING PROTEIN"/>
    <property type="match status" value="1"/>
</dbReference>
<gene>
    <name evidence="2" type="ORF">P154DRAFT_522825</name>
</gene>
<dbReference type="Proteomes" id="UP000799779">
    <property type="component" value="Unassembled WGS sequence"/>
</dbReference>
<feature type="region of interest" description="Disordered" evidence="1">
    <location>
        <begin position="1"/>
        <end position="28"/>
    </location>
</feature>
<proteinExistence type="predicted"/>
<evidence type="ECO:0000313" key="2">
    <source>
        <dbReference type="EMBL" id="KAF2000034.1"/>
    </source>
</evidence>
<dbReference type="AlphaFoldDB" id="A0A6A5WGH6"/>
<dbReference type="EMBL" id="ML977591">
    <property type="protein sequence ID" value="KAF2000034.1"/>
    <property type="molecule type" value="Genomic_DNA"/>
</dbReference>
<dbReference type="Pfam" id="PF11951">
    <property type="entry name" value="Fungal_trans_2"/>
    <property type="match status" value="1"/>
</dbReference>
<feature type="compositionally biased region" description="Low complexity" evidence="1">
    <location>
        <begin position="18"/>
        <end position="28"/>
    </location>
</feature>
<protein>
    <recommendedName>
        <fullName evidence="4">Transcription factor domain-containing protein</fullName>
    </recommendedName>
</protein>
<name>A0A6A5WGH6_9PLEO</name>
<reference evidence="2" key="1">
    <citation type="journal article" date="2020" name="Stud. Mycol.">
        <title>101 Dothideomycetes genomes: a test case for predicting lifestyles and emergence of pathogens.</title>
        <authorList>
            <person name="Haridas S."/>
            <person name="Albert R."/>
            <person name="Binder M."/>
            <person name="Bloem J."/>
            <person name="Labutti K."/>
            <person name="Salamov A."/>
            <person name="Andreopoulos B."/>
            <person name="Baker S."/>
            <person name="Barry K."/>
            <person name="Bills G."/>
            <person name="Bluhm B."/>
            <person name="Cannon C."/>
            <person name="Castanera R."/>
            <person name="Culley D."/>
            <person name="Daum C."/>
            <person name="Ezra D."/>
            <person name="Gonzalez J."/>
            <person name="Henrissat B."/>
            <person name="Kuo A."/>
            <person name="Liang C."/>
            <person name="Lipzen A."/>
            <person name="Lutzoni F."/>
            <person name="Magnuson J."/>
            <person name="Mondo S."/>
            <person name="Nolan M."/>
            <person name="Ohm R."/>
            <person name="Pangilinan J."/>
            <person name="Park H.-J."/>
            <person name="Ramirez L."/>
            <person name="Alfaro M."/>
            <person name="Sun H."/>
            <person name="Tritt A."/>
            <person name="Yoshinaga Y."/>
            <person name="Zwiers L.-H."/>
            <person name="Turgeon B."/>
            <person name="Goodwin S."/>
            <person name="Spatafora J."/>
            <person name="Crous P."/>
            <person name="Grigoriev I."/>
        </authorList>
    </citation>
    <scope>NUCLEOTIDE SEQUENCE</scope>
    <source>
        <strain evidence="2">CBS 123094</strain>
    </source>
</reference>
<accession>A0A6A5WGH6</accession>
<feature type="region of interest" description="Disordered" evidence="1">
    <location>
        <begin position="55"/>
        <end position="95"/>
    </location>
</feature>
<keyword evidence="3" id="KW-1185">Reference proteome</keyword>
<sequence>MEANQDSGFSGGRRAGKQPKQQPKMKFMFIDSTNQGANAKPDKAVRSFVMFNARRQQKWSTKQKIDPHPETASTPCPKSKRNATRTPPSRAEDYSFGANTRWTDFDLVPSSSGSSDRSRSPSGSVCSIPFCFEESCEHQTQDAVARRDGFAHGVFDPFDCLPVRTDARTSWLIDHFRNVISPRLIPLDIRQSSTITTTEWVANSLRDSTSAPFTYALLTSSSLHLQALGAKQDTLHFKAKAIEEINKMLSHPQDCVDDNNIAAVFMLLCLEESQLVPGNAAQADWTEAQRTIHLNGLRSMIYQRGGLAALNSRCLQSFILMHSIAHSIASFQPPYTALLDSTGAPQQYDLPSFRARPSSNRILRQFKDLKLDADLLTIISNIVVYVGDLSVFFEERRTPVEPLEMQKHAALIVYRLFDWYSKVDEERLPIDQSVCLAVMAFMVRVSHPGPSYRNMIITVVKKLQEALGKGSVFRWAKSPNLLLWTLTMGALAAQESSESGFFAQYCSMAFPDAGVDERTTTEELLERMKKCLWVPAVFDEEVKKLWIQMGLAKGPYSDVDLDDGGMISPDIREDDVVGIMTSERFFKGSQT</sequence>
<organism evidence="2 3">
    <name type="scientific">Amniculicola lignicola CBS 123094</name>
    <dbReference type="NCBI Taxonomy" id="1392246"/>
    <lineage>
        <taxon>Eukaryota</taxon>
        <taxon>Fungi</taxon>
        <taxon>Dikarya</taxon>
        <taxon>Ascomycota</taxon>
        <taxon>Pezizomycotina</taxon>
        <taxon>Dothideomycetes</taxon>
        <taxon>Pleosporomycetidae</taxon>
        <taxon>Pleosporales</taxon>
        <taxon>Amniculicolaceae</taxon>
        <taxon>Amniculicola</taxon>
    </lineage>
</organism>
<evidence type="ECO:0000256" key="1">
    <source>
        <dbReference type="SAM" id="MobiDB-lite"/>
    </source>
</evidence>